<feature type="transmembrane region" description="Helical" evidence="1">
    <location>
        <begin position="77"/>
        <end position="99"/>
    </location>
</feature>
<dbReference type="EMBL" id="NESN01000001">
    <property type="protein sequence ID" value="PUE55398.1"/>
    <property type="molecule type" value="Genomic_DNA"/>
</dbReference>
<evidence type="ECO:0000313" key="3">
    <source>
        <dbReference type="Proteomes" id="UP000250790"/>
    </source>
</evidence>
<organism evidence="2 3">
    <name type="scientific">Limnohabitans parvus II-B4</name>
    <dbReference type="NCBI Taxonomy" id="1293052"/>
    <lineage>
        <taxon>Bacteria</taxon>
        <taxon>Pseudomonadati</taxon>
        <taxon>Pseudomonadota</taxon>
        <taxon>Betaproteobacteria</taxon>
        <taxon>Burkholderiales</taxon>
        <taxon>Comamonadaceae</taxon>
        <taxon>Limnohabitans</taxon>
    </lineage>
</organism>
<keyword evidence="1" id="KW-0812">Transmembrane</keyword>
<keyword evidence="3" id="KW-1185">Reference proteome</keyword>
<evidence type="ECO:0000313" key="2">
    <source>
        <dbReference type="EMBL" id="PUE55398.1"/>
    </source>
</evidence>
<proteinExistence type="predicted"/>
<name>A0A315EF09_9BURK</name>
<evidence type="ECO:0008006" key="4">
    <source>
        <dbReference type="Google" id="ProtNLM"/>
    </source>
</evidence>
<dbReference type="InterPro" id="IPR022064">
    <property type="entry name" value="DUF3619"/>
</dbReference>
<dbReference type="Pfam" id="PF12279">
    <property type="entry name" value="DUF3619"/>
    <property type="match status" value="1"/>
</dbReference>
<sequence length="148" mass="15993">MKTQITPTEQDVDRWGAHFSGQLTLATPGLPHDITERLRVARQMALAQRKPLVQSRLAKNAQMNNDGSLTAPVDEGLTLWSVLASGLPLLALVFGLMAIQWVQQDNVTSEIAAIDAALLTDELPPDAYTDAGFAQFLKQGLSTSASHD</sequence>
<keyword evidence="1" id="KW-0472">Membrane</keyword>
<accession>A0A315EF09</accession>
<dbReference type="OrthoDB" id="8562153at2"/>
<keyword evidence="1" id="KW-1133">Transmembrane helix</keyword>
<comment type="caution">
    <text evidence="2">The sequence shown here is derived from an EMBL/GenBank/DDBJ whole genome shotgun (WGS) entry which is preliminary data.</text>
</comment>
<reference evidence="2 3" key="1">
    <citation type="submission" date="2017-04" db="EMBL/GenBank/DDBJ databases">
        <title>Unexpected and diverse lifestyles within the genus Limnohabitans.</title>
        <authorList>
            <person name="Kasalicky V."/>
            <person name="Mehrshad M."/>
            <person name="Andrei S.-A."/>
            <person name="Salcher M."/>
            <person name="Kratochvilova H."/>
            <person name="Simek K."/>
            <person name="Ghai R."/>
        </authorList>
    </citation>
    <scope>NUCLEOTIDE SEQUENCE [LARGE SCALE GENOMIC DNA]</scope>
    <source>
        <strain evidence="2 3">II-B4</strain>
    </source>
</reference>
<dbReference type="AlphaFoldDB" id="A0A315EF09"/>
<dbReference type="Proteomes" id="UP000250790">
    <property type="component" value="Unassembled WGS sequence"/>
</dbReference>
<gene>
    <name evidence="2" type="ORF">B9Z37_02180</name>
</gene>
<evidence type="ECO:0000256" key="1">
    <source>
        <dbReference type="SAM" id="Phobius"/>
    </source>
</evidence>
<protein>
    <recommendedName>
        <fullName evidence="4">DUF3619 domain-containing protein</fullName>
    </recommendedName>
</protein>
<dbReference type="RefSeq" id="WP_108311399.1">
    <property type="nucleotide sequence ID" value="NZ_NESN01000001.1"/>
</dbReference>